<evidence type="ECO:0000313" key="1">
    <source>
        <dbReference type="EMBL" id="PGO34296.1"/>
    </source>
</evidence>
<organism evidence="1 2">
    <name type="scientific">Bacillus cereus</name>
    <dbReference type="NCBI Taxonomy" id="1396"/>
    <lineage>
        <taxon>Bacteria</taxon>
        <taxon>Bacillati</taxon>
        <taxon>Bacillota</taxon>
        <taxon>Bacilli</taxon>
        <taxon>Bacillales</taxon>
        <taxon>Bacillaceae</taxon>
        <taxon>Bacillus</taxon>
        <taxon>Bacillus cereus group</taxon>
    </lineage>
</organism>
<dbReference type="RefSeq" id="WP_098763212.1">
    <property type="nucleotide sequence ID" value="NZ_NUIL01000001.1"/>
</dbReference>
<dbReference type="Proteomes" id="UP000223777">
    <property type="component" value="Unassembled WGS sequence"/>
</dbReference>
<protein>
    <submittedName>
        <fullName evidence="1">Uncharacterized protein</fullName>
    </submittedName>
</protein>
<dbReference type="AlphaFoldDB" id="A0A2B9QH58"/>
<evidence type="ECO:0000313" key="2">
    <source>
        <dbReference type="Proteomes" id="UP000223777"/>
    </source>
</evidence>
<name>A0A2B9QH58_BACCE</name>
<proteinExistence type="predicted"/>
<sequence>MIGIPHYIIPVQVHPYAIDTLEKEKDINILSVTPVVSENDMNQTIISSNISIQLRSDLYLNISVDRTDMNDQDEVEYLQMTLDKEVPFITNGNPKKKKVFETFFNIKGNIQCELLMEEDQEVDLSLKKVLYTAKCGTGMLLKNEVGNILIACHEFCMLLVTRDQEKISNILRNRYNKQGF</sequence>
<dbReference type="EMBL" id="NUIL01000001">
    <property type="protein sequence ID" value="PGO34296.1"/>
    <property type="molecule type" value="Genomic_DNA"/>
</dbReference>
<gene>
    <name evidence="1" type="ORF">CN984_03255</name>
</gene>
<accession>A0A2B9QH58</accession>
<comment type="caution">
    <text evidence="1">The sequence shown here is derived from an EMBL/GenBank/DDBJ whole genome shotgun (WGS) entry which is preliminary data.</text>
</comment>
<reference evidence="1 2" key="1">
    <citation type="submission" date="2017-09" db="EMBL/GenBank/DDBJ databases">
        <title>Large-scale bioinformatics analysis of Bacillus genomes uncovers conserved roles of natural products in bacterial physiology.</title>
        <authorList>
            <consortium name="Agbiome Team Llc"/>
            <person name="Bleich R.M."/>
            <person name="Grubbs K.J."/>
            <person name="Santa Maria K.C."/>
            <person name="Allen S.E."/>
            <person name="Farag S."/>
            <person name="Shank E.A."/>
            <person name="Bowers A."/>
        </authorList>
    </citation>
    <scope>NUCLEOTIDE SEQUENCE [LARGE SCALE GENOMIC DNA]</scope>
    <source>
        <strain evidence="1 2">AFS050027</strain>
    </source>
</reference>